<sequence length="433" mass="50547">MVKNIYFSIIILLLVIGIIVGCTINKEGQENNQNLLRVEEIEGFSTVNGYKVEDGKFYFTGIKDRDWYFYSLDVTTHEITRKHHDAANYDLYIPFDEGNAVYIDLEGQLFYRIGNEEKKIDEGIRGTHRPNLLISPQQNAILYTKGPEEDADLYLYYFQEAKPILIKEGISKEAFRTFSFTTQWSRKENYFIYHNQEIYDNRGRLYSTVDATITKWSPDDKYLVFIKMPDKGEKIVIGGWETYIGKELLLFIVEEKKTKKIYENPKGLIDPIDSIQWSKDGSTLGMSIGEIIKFTYGELEKMNYEKVFVYDIHSGEGVEVEEVFYNYYEILFDNYLYGSSLGKRDVLELIAVYGEDRKKYENPVILNSQDMFVISHATEGYLVDGGNLMMVNPEGNEEKIATLPWKIKEVYFDITTMTFIIINNEMEIYTLKR</sequence>
<gene>
    <name evidence="2" type="ORF">SAMN05660472_02117</name>
</gene>
<dbReference type="Proteomes" id="UP000198718">
    <property type="component" value="Unassembled WGS sequence"/>
</dbReference>
<protein>
    <submittedName>
        <fullName evidence="2">Uncharacterized protein</fullName>
    </submittedName>
</protein>
<dbReference type="SUPFAM" id="SSF82171">
    <property type="entry name" value="DPP6 N-terminal domain-like"/>
    <property type="match status" value="1"/>
</dbReference>
<feature type="transmembrane region" description="Helical" evidence="1">
    <location>
        <begin position="6"/>
        <end position="24"/>
    </location>
</feature>
<keyword evidence="1" id="KW-0472">Membrane</keyword>
<dbReference type="RefSeq" id="WP_090553663.1">
    <property type="nucleotide sequence ID" value="NZ_FNFP01000004.1"/>
</dbReference>
<evidence type="ECO:0000313" key="2">
    <source>
        <dbReference type="EMBL" id="SDK84646.1"/>
    </source>
</evidence>
<evidence type="ECO:0000256" key="1">
    <source>
        <dbReference type="SAM" id="Phobius"/>
    </source>
</evidence>
<dbReference type="AlphaFoldDB" id="A0A1G9F8D7"/>
<dbReference type="OrthoDB" id="1957121at2"/>
<dbReference type="PROSITE" id="PS51257">
    <property type="entry name" value="PROKAR_LIPOPROTEIN"/>
    <property type="match status" value="1"/>
</dbReference>
<dbReference type="EMBL" id="FNFP01000004">
    <property type="protein sequence ID" value="SDK84646.1"/>
    <property type="molecule type" value="Genomic_DNA"/>
</dbReference>
<reference evidence="2 3" key="1">
    <citation type="submission" date="2016-10" db="EMBL/GenBank/DDBJ databases">
        <authorList>
            <person name="de Groot N.N."/>
        </authorList>
    </citation>
    <scope>NUCLEOTIDE SEQUENCE [LARGE SCALE GENOMIC DNA]</scope>
    <source>
        <strain evidence="2 3">DSM 18346</strain>
    </source>
</reference>
<accession>A0A1G9F8D7</accession>
<evidence type="ECO:0000313" key="3">
    <source>
        <dbReference type="Proteomes" id="UP000198718"/>
    </source>
</evidence>
<keyword evidence="1" id="KW-0812">Transmembrane</keyword>
<dbReference type="STRING" id="393762.SAMN05660472_02117"/>
<organism evidence="2 3">
    <name type="scientific">Natronincola ferrireducens</name>
    <dbReference type="NCBI Taxonomy" id="393762"/>
    <lineage>
        <taxon>Bacteria</taxon>
        <taxon>Bacillati</taxon>
        <taxon>Bacillota</taxon>
        <taxon>Clostridia</taxon>
        <taxon>Peptostreptococcales</taxon>
        <taxon>Natronincolaceae</taxon>
        <taxon>Natronincola</taxon>
    </lineage>
</organism>
<proteinExistence type="predicted"/>
<keyword evidence="1" id="KW-1133">Transmembrane helix</keyword>
<name>A0A1G9F8D7_9FIRM</name>
<keyword evidence="3" id="KW-1185">Reference proteome</keyword>